<organism evidence="1 2">
    <name type="scientific">Characodon lateralis</name>
    <dbReference type="NCBI Taxonomy" id="208331"/>
    <lineage>
        <taxon>Eukaryota</taxon>
        <taxon>Metazoa</taxon>
        <taxon>Chordata</taxon>
        <taxon>Craniata</taxon>
        <taxon>Vertebrata</taxon>
        <taxon>Euteleostomi</taxon>
        <taxon>Actinopterygii</taxon>
        <taxon>Neopterygii</taxon>
        <taxon>Teleostei</taxon>
        <taxon>Neoteleostei</taxon>
        <taxon>Acanthomorphata</taxon>
        <taxon>Ovalentaria</taxon>
        <taxon>Atherinomorphae</taxon>
        <taxon>Cyprinodontiformes</taxon>
        <taxon>Goodeidae</taxon>
        <taxon>Characodon</taxon>
    </lineage>
</organism>
<evidence type="ECO:0000313" key="2">
    <source>
        <dbReference type="Proteomes" id="UP001352852"/>
    </source>
</evidence>
<gene>
    <name evidence="1" type="ORF">CHARACLAT_026609</name>
</gene>
<proteinExistence type="predicted"/>
<reference evidence="1 2" key="1">
    <citation type="submission" date="2021-06" db="EMBL/GenBank/DDBJ databases">
        <authorList>
            <person name="Palmer J.M."/>
        </authorList>
    </citation>
    <scope>NUCLEOTIDE SEQUENCE [LARGE SCALE GENOMIC DNA]</scope>
    <source>
        <strain evidence="1 2">CL_MEX2019</strain>
        <tissue evidence="1">Muscle</tissue>
    </source>
</reference>
<dbReference type="Proteomes" id="UP001352852">
    <property type="component" value="Unassembled WGS sequence"/>
</dbReference>
<evidence type="ECO:0000313" key="1">
    <source>
        <dbReference type="EMBL" id="MED6272074.1"/>
    </source>
</evidence>
<protein>
    <submittedName>
        <fullName evidence="1">Uncharacterized protein</fullName>
    </submittedName>
</protein>
<name>A0ABU7DAL9_9TELE</name>
<accession>A0ABU7DAL9</accession>
<comment type="caution">
    <text evidence="1">The sequence shown here is derived from an EMBL/GenBank/DDBJ whole genome shotgun (WGS) entry which is preliminary data.</text>
</comment>
<dbReference type="EMBL" id="JAHUTJ010019631">
    <property type="protein sequence ID" value="MED6272074.1"/>
    <property type="molecule type" value="Genomic_DNA"/>
</dbReference>
<keyword evidence="2" id="KW-1185">Reference proteome</keyword>
<sequence>MSEVVDWDLLQDFHDAPSILTKLICVQGNKTEENQDEEEQNYEYKYSEHDQMKQSGVFLRAFLDVGNVVFKCFLEADPESTAGGEGEGRATNEDSFLFIWFWIGYKMTQCGQNYLSTTGYAQVKPITDIYLENHKYRPNL</sequence>